<dbReference type="RefSeq" id="WP_152576883.1">
    <property type="nucleotide sequence ID" value="NZ_JAATJI010000001.1"/>
</dbReference>
<name>A0A7C9GP71_9SPHN</name>
<evidence type="ECO:0000313" key="1">
    <source>
        <dbReference type="EMBL" id="MQT16490.1"/>
    </source>
</evidence>
<dbReference type="AlphaFoldDB" id="A0A7C9GP71"/>
<gene>
    <name evidence="1" type="ORF">F3168_04360</name>
</gene>
<organism evidence="1 2">
    <name type="scientific">Sandarakinorhabdus fusca</name>
    <dbReference type="NCBI Taxonomy" id="1439888"/>
    <lineage>
        <taxon>Bacteria</taxon>
        <taxon>Pseudomonadati</taxon>
        <taxon>Pseudomonadota</taxon>
        <taxon>Alphaproteobacteria</taxon>
        <taxon>Sphingomonadales</taxon>
        <taxon>Sphingosinicellaceae</taxon>
        <taxon>Sandarakinorhabdus</taxon>
    </lineage>
</organism>
<dbReference type="EMBL" id="WIOL01000001">
    <property type="protein sequence ID" value="MQT16490.1"/>
    <property type="molecule type" value="Genomic_DNA"/>
</dbReference>
<dbReference type="OrthoDB" id="7572418at2"/>
<keyword evidence="2" id="KW-1185">Reference proteome</keyword>
<reference evidence="1 2" key="1">
    <citation type="submission" date="2019-09" db="EMBL/GenBank/DDBJ databases">
        <title>Polymorphobacter sp. isolated from a lake in China.</title>
        <authorList>
            <person name="Liu Z."/>
        </authorList>
    </citation>
    <scope>NUCLEOTIDE SEQUENCE [LARGE SCALE GENOMIC DNA]</scope>
    <source>
        <strain evidence="1 2">D40P</strain>
    </source>
</reference>
<accession>A0A7C9GP71</accession>
<proteinExistence type="predicted"/>
<evidence type="ECO:0000313" key="2">
    <source>
        <dbReference type="Proteomes" id="UP000481327"/>
    </source>
</evidence>
<protein>
    <submittedName>
        <fullName evidence="1">Uncharacterized protein</fullName>
    </submittedName>
</protein>
<sequence>MISQSNVAAFGNTQAPIRIAAHQLTEQLIAAEAAIDAAVAAVAALAAGMPLATQQANVGTHVLQESLMHAMETCQTLVKSRTQILRTHRAMSGALHNVGLTPMAIGDVSKMCEAELDEGLAVTAIAA</sequence>
<comment type="caution">
    <text evidence="1">The sequence shown here is derived from an EMBL/GenBank/DDBJ whole genome shotgun (WGS) entry which is preliminary data.</text>
</comment>
<dbReference type="Proteomes" id="UP000481327">
    <property type="component" value="Unassembled WGS sequence"/>
</dbReference>